<dbReference type="EMBL" id="MEZX01000003">
    <property type="protein sequence ID" value="OGD64337.1"/>
    <property type="molecule type" value="Genomic_DNA"/>
</dbReference>
<protein>
    <submittedName>
        <fullName evidence="2">Uncharacterized protein</fullName>
    </submittedName>
</protein>
<dbReference type="AlphaFoldDB" id="A0A1F5EA95"/>
<evidence type="ECO:0000313" key="2">
    <source>
        <dbReference type="EMBL" id="OGD64337.1"/>
    </source>
</evidence>
<reference evidence="2 3" key="1">
    <citation type="journal article" date="2016" name="Nat. Commun.">
        <title>Thousands of microbial genomes shed light on interconnected biogeochemical processes in an aquifer system.</title>
        <authorList>
            <person name="Anantharaman K."/>
            <person name="Brown C.T."/>
            <person name="Hug L.A."/>
            <person name="Sharon I."/>
            <person name="Castelle C.J."/>
            <person name="Probst A.J."/>
            <person name="Thomas B.C."/>
            <person name="Singh A."/>
            <person name="Wilkins M.J."/>
            <person name="Karaoz U."/>
            <person name="Brodie E.L."/>
            <person name="Williams K.H."/>
            <person name="Hubbard S.S."/>
            <person name="Banfield J.F."/>
        </authorList>
    </citation>
    <scope>NUCLEOTIDE SEQUENCE [LARGE SCALE GENOMIC DNA]</scope>
</reference>
<proteinExistence type="predicted"/>
<evidence type="ECO:0000313" key="3">
    <source>
        <dbReference type="Proteomes" id="UP000177481"/>
    </source>
</evidence>
<organism evidence="2 3">
    <name type="scientific">Candidatus Berkelbacteria bacterium RIFCSPLOWO2_01_FULL_50_28</name>
    <dbReference type="NCBI Taxonomy" id="1797471"/>
    <lineage>
        <taxon>Bacteria</taxon>
        <taxon>Candidatus Berkelbacteria</taxon>
    </lineage>
</organism>
<gene>
    <name evidence="2" type="ORF">A3A71_04215</name>
</gene>
<evidence type="ECO:0000256" key="1">
    <source>
        <dbReference type="SAM" id="MobiDB-lite"/>
    </source>
</evidence>
<dbReference type="Proteomes" id="UP000177481">
    <property type="component" value="Unassembled WGS sequence"/>
</dbReference>
<sequence length="412" mass="45745">MKKNNPDKGKKSRKKQKGELKVPDNFVTLPVADVSQLVTLKPANELTLASSDAIRLPTDPITITIPTNQPIVNLDALNSARLTFETLRENHQQIVGTVLPTLQASNRFVTGLRDTLNAATTLPLKVISDSVFENTQKTFSQITSMDRPVNAIRESLLVFDENVSRFRETVSSGYITGLQSQLNQAALTISGSLVTAPQLAPTTIKPFNWLSTPLKPQFDITVGELSLVTEKKYAHSEVRAIVRAEVEGIRTYFEAKIGGLEQQLGKLKTPLLPASTKAKNEVAADFISKYRLGKEGLEYDRQVIVVANQNWRSSGEPSKDATNTWKILNTLFPSRLEIVGDCEKQWGEPMTYKDLKAKAGCADSRREIRRLKSLIEKSGHANKVELKTAKKPRSQRILLQLVVFDSLPTLRA</sequence>
<comment type="caution">
    <text evidence="2">The sequence shown here is derived from an EMBL/GenBank/DDBJ whole genome shotgun (WGS) entry which is preliminary data.</text>
</comment>
<feature type="region of interest" description="Disordered" evidence="1">
    <location>
        <begin position="1"/>
        <end position="20"/>
    </location>
</feature>
<name>A0A1F5EA95_9BACT</name>
<accession>A0A1F5EA95</accession>